<keyword evidence="1" id="KW-0812">Transmembrane</keyword>
<feature type="transmembrane region" description="Helical" evidence="1">
    <location>
        <begin position="500"/>
        <end position="524"/>
    </location>
</feature>
<feature type="transmembrane region" description="Helical" evidence="1">
    <location>
        <begin position="42"/>
        <end position="66"/>
    </location>
</feature>
<protein>
    <submittedName>
        <fullName evidence="2">Uncharacterized protein</fullName>
    </submittedName>
</protein>
<accession>A0A9P4LMQ9</accession>
<dbReference type="EMBL" id="ML978195">
    <property type="protein sequence ID" value="KAF2029942.1"/>
    <property type="molecule type" value="Genomic_DNA"/>
</dbReference>
<comment type="caution">
    <text evidence="2">The sequence shown here is derived from an EMBL/GenBank/DDBJ whole genome shotgun (WGS) entry which is preliminary data.</text>
</comment>
<keyword evidence="1" id="KW-1133">Transmembrane helix</keyword>
<evidence type="ECO:0000313" key="3">
    <source>
        <dbReference type="Proteomes" id="UP000799777"/>
    </source>
</evidence>
<dbReference type="Proteomes" id="UP000799777">
    <property type="component" value="Unassembled WGS sequence"/>
</dbReference>
<keyword evidence="1" id="KW-0472">Membrane</keyword>
<keyword evidence="3" id="KW-1185">Reference proteome</keyword>
<name>A0A9P4LMQ9_9PLEO</name>
<sequence>MSARLVQVAQKDQLVRLGLWTNWSQGSVAGLTLTTTISDGGLLIAFIALFVAFAGTCFWTIVSFAIHQILSRQDPQQAVYHQRQAILRNSDTSVIAFWKLLRLSWSWRKQTRFSKRTLIPLVISAMTFGAFSVAGIFSSKVAVTRGGEILINGDQCATLKSSLFTTENYGLLQTYMTSRIRGGSRESCRTFVRSNLPFTVANNIECPLPGKDRICSSTKGAVRFDSGYLNSHFDLGINSPPSQRFLYRIINECPQFELKASSMRVFLHHQTSRKHDTHTSSANTYNPIPELLIPNADVGVIFLETHDTPFFSRVNDPWFSAQRGPVNRSTPMGDMEVYLSDRPISVLACVQQYQFCNPNLDANASCTPPRGIFEAAKLAAATIFPEAQQREMFIWSVMAITDMASDFNGFASGLGGATLLASESFTPLGQYALPNNQWELEVEHMFKLTLADLQRAILDHSTGPRLVDLGEFHSPPATAEGRSVCNNQKIRSDSFTSFNVLGLVLLFAMGGMIMITAAILPCAVERSQRHKRLFASLEWITNDTLQLQRLAHEAVRAGTWECACDDYPRTREGDLLACLDLSNLKHPMLRATIPSKSLDQEQHIYGSKDDKDCGSTHTFESTEESLLGHKIPHSPLDFEQMFASSLG</sequence>
<dbReference type="OrthoDB" id="3540210at2759"/>
<feature type="transmembrane region" description="Helical" evidence="1">
    <location>
        <begin position="118"/>
        <end position="137"/>
    </location>
</feature>
<dbReference type="AlphaFoldDB" id="A0A9P4LMQ9"/>
<evidence type="ECO:0000313" key="2">
    <source>
        <dbReference type="EMBL" id="KAF2029942.1"/>
    </source>
</evidence>
<gene>
    <name evidence="2" type="ORF">EK21DRAFT_100849</name>
</gene>
<evidence type="ECO:0000256" key="1">
    <source>
        <dbReference type="SAM" id="Phobius"/>
    </source>
</evidence>
<organism evidence="2 3">
    <name type="scientific">Setomelanomma holmii</name>
    <dbReference type="NCBI Taxonomy" id="210430"/>
    <lineage>
        <taxon>Eukaryota</taxon>
        <taxon>Fungi</taxon>
        <taxon>Dikarya</taxon>
        <taxon>Ascomycota</taxon>
        <taxon>Pezizomycotina</taxon>
        <taxon>Dothideomycetes</taxon>
        <taxon>Pleosporomycetidae</taxon>
        <taxon>Pleosporales</taxon>
        <taxon>Pleosporineae</taxon>
        <taxon>Phaeosphaeriaceae</taxon>
        <taxon>Setomelanomma</taxon>
    </lineage>
</organism>
<proteinExistence type="predicted"/>
<reference evidence="2" key="1">
    <citation type="journal article" date="2020" name="Stud. Mycol.">
        <title>101 Dothideomycetes genomes: a test case for predicting lifestyles and emergence of pathogens.</title>
        <authorList>
            <person name="Haridas S."/>
            <person name="Albert R."/>
            <person name="Binder M."/>
            <person name="Bloem J."/>
            <person name="Labutti K."/>
            <person name="Salamov A."/>
            <person name="Andreopoulos B."/>
            <person name="Baker S."/>
            <person name="Barry K."/>
            <person name="Bills G."/>
            <person name="Bluhm B."/>
            <person name="Cannon C."/>
            <person name="Castanera R."/>
            <person name="Culley D."/>
            <person name="Daum C."/>
            <person name="Ezra D."/>
            <person name="Gonzalez J."/>
            <person name="Henrissat B."/>
            <person name="Kuo A."/>
            <person name="Liang C."/>
            <person name="Lipzen A."/>
            <person name="Lutzoni F."/>
            <person name="Magnuson J."/>
            <person name="Mondo S."/>
            <person name="Nolan M."/>
            <person name="Ohm R."/>
            <person name="Pangilinan J."/>
            <person name="Park H.-J."/>
            <person name="Ramirez L."/>
            <person name="Alfaro M."/>
            <person name="Sun H."/>
            <person name="Tritt A."/>
            <person name="Yoshinaga Y."/>
            <person name="Zwiers L.-H."/>
            <person name="Turgeon B."/>
            <person name="Goodwin S."/>
            <person name="Spatafora J."/>
            <person name="Crous P."/>
            <person name="Grigoriev I."/>
        </authorList>
    </citation>
    <scope>NUCLEOTIDE SEQUENCE</scope>
    <source>
        <strain evidence="2">CBS 110217</strain>
    </source>
</reference>